<keyword evidence="9" id="KW-1185">Reference proteome</keyword>
<dbReference type="InterPro" id="IPR007502">
    <property type="entry name" value="Helicase-assoc_dom"/>
</dbReference>
<keyword evidence="3 8" id="KW-0347">Helicase</keyword>
<dbReference type="InterPro" id="IPR049614">
    <property type="entry name" value="HrpB_DEXH"/>
</dbReference>
<protein>
    <submittedName>
        <fullName evidence="8">ATP-dependent RNA helicase</fullName>
    </submittedName>
</protein>
<dbReference type="GO" id="GO:0003676">
    <property type="term" value="F:nucleic acid binding"/>
    <property type="evidence" value="ECO:0007669"/>
    <property type="project" value="InterPro"/>
</dbReference>
<evidence type="ECO:0000259" key="7">
    <source>
        <dbReference type="PROSITE" id="PS51194"/>
    </source>
</evidence>
<dbReference type="GO" id="GO:0005524">
    <property type="term" value="F:ATP binding"/>
    <property type="evidence" value="ECO:0007669"/>
    <property type="project" value="UniProtKB-KW"/>
</dbReference>
<evidence type="ECO:0000256" key="2">
    <source>
        <dbReference type="ARBA" id="ARBA00022801"/>
    </source>
</evidence>
<feature type="region of interest" description="Disordered" evidence="5">
    <location>
        <begin position="706"/>
        <end position="730"/>
    </location>
</feature>
<dbReference type="CDD" id="cd17990">
    <property type="entry name" value="DEXHc_HrpB"/>
    <property type="match status" value="1"/>
</dbReference>
<dbReference type="InterPro" id="IPR011545">
    <property type="entry name" value="DEAD/DEAH_box_helicase_dom"/>
</dbReference>
<dbReference type="SMART" id="SM00847">
    <property type="entry name" value="HA2"/>
    <property type="match status" value="1"/>
</dbReference>
<dbReference type="InterPro" id="IPR001650">
    <property type="entry name" value="Helicase_C-like"/>
</dbReference>
<dbReference type="Pfam" id="PF00271">
    <property type="entry name" value="Helicase_C"/>
    <property type="match status" value="1"/>
</dbReference>
<dbReference type="PANTHER" id="PTHR43519">
    <property type="entry name" value="ATP-DEPENDENT RNA HELICASE HRPB"/>
    <property type="match status" value="1"/>
</dbReference>
<dbReference type="Pfam" id="PF04408">
    <property type="entry name" value="WHD_HA2"/>
    <property type="match status" value="1"/>
</dbReference>
<organism evidence="8 9">
    <name type="scientific">Corynebacterium lipophilum</name>
    <dbReference type="NCBI Taxonomy" id="2804918"/>
    <lineage>
        <taxon>Bacteria</taxon>
        <taxon>Bacillati</taxon>
        <taxon>Actinomycetota</taxon>
        <taxon>Actinomycetes</taxon>
        <taxon>Mycobacteriales</taxon>
        <taxon>Corynebacteriaceae</taxon>
        <taxon>Corynebacterium</taxon>
    </lineage>
</organism>
<dbReference type="InterPro" id="IPR013689">
    <property type="entry name" value="RNA_helicase_ATP-dep_HrpB_C"/>
</dbReference>
<feature type="domain" description="Helicase ATP-binding" evidence="6">
    <location>
        <begin position="21"/>
        <end position="178"/>
    </location>
</feature>
<comment type="caution">
    <text evidence="8">The sequence shown here is derived from an EMBL/GenBank/DDBJ whole genome shotgun (WGS) entry which is preliminary data.</text>
</comment>
<dbReference type="InterPro" id="IPR048333">
    <property type="entry name" value="HA2_WH"/>
</dbReference>
<dbReference type="InterPro" id="IPR014001">
    <property type="entry name" value="Helicase_ATP-bd"/>
</dbReference>
<dbReference type="SMART" id="SM00490">
    <property type="entry name" value="HELICc"/>
    <property type="match status" value="1"/>
</dbReference>
<dbReference type="GO" id="GO:0004386">
    <property type="term" value="F:helicase activity"/>
    <property type="evidence" value="ECO:0007669"/>
    <property type="project" value="UniProtKB-KW"/>
</dbReference>
<dbReference type="GO" id="GO:0016787">
    <property type="term" value="F:hydrolase activity"/>
    <property type="evidence" value="ECO:0007669"/>
    <property type="project" value="UniProtKB-KW"/>
</dbReference>
<dbReference type="RefSeq" id="WP_070479006.1">
    <property type="nucleotide sequence ID" value="NZ_JAEUWV010000004.1"/>
</dbReference>
<feature type="domain" description="Helicase C-terminal" evidence="7">
    <location>
        <begin position="199"/>
        <end position="355"/>
    </location>
</feature>
<dbReference type="InterPro" id="IPR027417">
    <property type="entry name" value="P-loop_NTPase"/>
</dbReference>
<dbReference type="CDD" id="cd18791">
    <property type="entry name" value="SF2_C_RHA"/>
    <property type="match status" value="1"/>
</dbReference>
<name>A0AAW5HSF2_9CORY</name>
<evidence type="ECO:0000256" key="5">
    <source>
        <dbReference type="SAM" id="MobiDB-lite"/>
    </source>
</evidence>
<keyword evidence="1" id="KW-0547">Nucleotide-binding</keyword>
<evidence type="ECO:0000256" key="1">
    <source>
        <dbReference type="ARBA" id="ARBA00022741"/>
    </source>
</evidence>
<reference evidence="8 9" key="1">
    <citation type="submission" date="2021-01" db="EMBL/GenBank/DDBJ databases">
        <title>Identification and Characterization of Corynebacterium sp.</title>
        <authorList>
            <person name="Luo Q."/>
            <person name="Qu P."/>
            <person name="Chen Q."/>
        </authorList>
    </citation>
    <scope>NUCLEOTIDE SEQUENCE [LARGE SCALE GENOMIC DNA]</scope>
    <source>
        <strain evidence="8 9">MC-18</strain>
    </source>
</reference>
<dbReference type="Gene3D" id="1.20.120.1080">
    <property type="match status" value="1"/>
</dbReference>
<keyword evidence="2" id="KW-0378">Hydrolase</keyword>
<evidence type="ECO:0000313" key="9">
    <source>
        <dbReference type="Proteomes" id="UP001205920"/>
    </source>
</evidence>
<evidence type="ECO:0000313" key="8">
    <source>
        <dbReference type="EMBL" id="MCO6394300.1"/>
    </source>
</evidence>
<dbReference type="PROSITE" id="PS51194">
    <property type="entry name" value="HELICASE_CTER"/>
    <property type="match status" value="1"/>
</dbReference>
<dbReference type="SUPFAM" id="SSF52540">
    <property type="entry name" value="P-loop containing nucleoside triphosphate hydrolases"/>
    <property type="match status" value="1"/>
</dbReference>
<evidence type="ECO:0000256" key="4">
    <source>
        <dbReference type="ARBA" id="ARBA00022840"/>
    </source>
</evidence>
<dbReference type="PANTHER" id="PTHR43519:SF1">
    <property type="entry name" value="ATP-DEPENDENT RNA HELICASE HRPB"/>
    <property type="match status" value="1"/>
</dbReference>
<dbReference type="Gene3D" id="3.40.50.300">
    <property type="entry name" value="P-loop containing nucleotide triphosphate hydrolases"/>
    <property type="match status" value="2"/>
</dbReference>
<dbReference type="Pfam" id="PF08482">
    <property type="entry name" value="HrpB_C"/>
    <property type="match status" value="1"/>
</dbReference>
<dbReference type="EMBL" id="JAEUWV010000004">
    <property type="protein sequence ID" value="MCO6394300.1"/>
    <property type="molecule type" value="Genomic_DNA"/>
</dbReference>
<keyword evidence="4" id="KW-0067">ATP-binding</keyword>
<dbReference type="Proteomes" id="UP001205920">
    <property type="component" value="Unassembled WGS sequence"/>
</dbReference>
<gene>
    <name evidence="8" type="ORF">JMN37_04805</name>
</gene>
<evidence type="ECO:0000259" key="6">
    <source>
        <dbReference type="PROSITE" id="PS51192"/>
    </source>
</evidence>
<sequence length="730" mass="78702">MPEHAFDLGKIGEGLPVAKVIGELPRTGPLVVEAPPGTGKTTLVPPAVANVCGKTLVTAPRRVAVRSAAKRLADLDGSRLGQRVGYSIRGEHRDGSLVEFVTPGVLLNRLLQDPGLEGVNAVIIDEVHERGLDTDLVLAMCMETALLRDDLYLCAMSATLDARRFADHMGAEVLSTEAATYPVEVTYAPHAGRMQGSREFYRHVAALAEAPERTLVFVPGVREVELVASFLDDATPLHGRLSSAEQDAALYGDAAVVVSTNVAESSVTVPGVRRVVDAGLTRVPRRDARGMTGLVTVSAAKSSADQRAGRAGRLGPGTVVRAYSETDYQHFQPDVAPEIATSDLTQAALQLAAWASPDLPLLDPPPAHHLAAAQETLRLIGALDDEHRITALGEKLVRMPVDPRLGAALVKFGSGAADTVAKLADQPAKRLARLVHQSAPVAPGDVIAAAYPQWVAKRDGGEYLLASGTRARLDVPIGAPEWIAAAEVQRTARGAVIRAAEPLAMPQERVEEHVRASLVDGKVRARRVKAIGAIELSATPIRPEPHEVEEALRDISFEDFALDSAATALKQRLDFLHATIGEPWPDVTKGDYSLEVAQLARGASIRELDMRQALMRQLPWPEASRLDELAPTRIAQGKLDYSTGRPVVRLKLQLAFGLADSPVIGGQRVLFHLLSPAGRELAVTDDLRSFWNGPYQDVRKEMRGRYPKHPWPEDPWTATPTARTKRTLNK</sequence>
<evidence type="ECO:0000256" key="3">
    <source>
        <dbReference type="ARBA" id="ARBA00022806"/>
    </source>
</evidence>
<dbReference type="PROSITE" id="PS51192">
    <property type="entry name" value="HELICASE_ATP_BIND_1"/>
    <property type="match status" value="1"/>
</dbReference>
<dbReference type="SMART" id="SM00487">
    <property type="entry name" value="DEXDc"/>
    <property type="match status" value="1"/>
</dbReference>
<accession>A0AAW5HSF2</accession>
<proteinExistence type="predicted"/>
<dbReference type="Pfam" id="PF00270">
    <property type="entry name" value="DEAD"/>
    <property type="match status" value="1"/>
</dbReference>
<dbReference type="AlphaFoldDB" id="A0AAW5HSF2"/>